<proteinExistence type="predicted"/>
<sequence>MTKAIGRRDSDGMAAQSHVTNSTKKILGGPADIVAPVSFPVKNSFLKSDNNRRAMDGNGWTGSGGNFEKKRNFTTTATHGEGPMSGRRIGTRDERNVFVKGHPGNF</sequence>
<organism evidence="2 3">
    <name type="scientific">Polyplax serrata</name>
    <name type="common">Common mouse louse</name>
    <dbReference type="NCBI Taxonomy" id="468196"/>
    <lineage>
        <taxon>Eukaryota</taxon>
        <taxon>Metazoa</taxon>
        <taxon>Ecdysozoa</taxon>
        <taxon>Arthropoda</taxon>
        <taxon>Hexapoda</taxon>
        <taxon>Insecta</taxon>
        <taxon>Pterygota</taxon>
        <taxon>Neoptera</taxon>
        <taxon>Paraneoptera</taxon>
        <taxon>Psocodea</taxon>
        <taxon>Troctomorpha</taxon>
        <taxon>Phthiraptera</taxon>
        <taxon>Anoplura</taxon>
        <taxon>Polyplacidae</taxon>
        <taxon>Polyplax</taxon>
    </lineage>
</organism>
<keyword evidence="3" id="KW-1185">Reference proteome</keyword>
<feature type="region of interest" description="Disordered" evidence="1">
    <location>
        <begin position="48"/>
        <end position="68"/>
    </location>
</feature>
<name>A0ABR1AJW6_POLSC</name>
<feature type="region of interest" description="Disordered" evidence="1">
    <location>
        <begin position="1"/>
        <end position="26"/>
    </location>
</feature>
<dbReference type="Proteomes" id="UP001359485">
    <property type="component" value="Unassembled WGS sequence"/>
</dbReference>
<comment type="caution">
    <text evidence="2">The sequence shown here is derived from an EMBL/GenBank/DDBJ whole genome shotgun (WGS) entry which is preliminary data.</text>
</comment>
<protein>
    <recommendedName>
        <fullName evidence="4">Microtubule-associated protein Jupiter</fullName>
    </recommendedName>
</protein>
<reference evidence="2 3" key="1">
    <citation type="submission" date="2023-09" db="EMBL/GenBank/DDBJ databases">
        <title>Genomes of two closely related lineages of the louse Polyplax serrata with different host specificities.</title>
        <authorList>
            <person name="Martinu J."/>
            <person name="Tarabai H."/>
            <person name="Stefka J."/>
            <person name="Hypsa V."/>
        </authorList>
    </citation>
    <scope>NUCLEOTIDE SEQUENCE [LARGE SCALE GENOMIC DNA]</scope>
    <source>
        <strain evidence="2">98ZLc_SE</strain>
    </source>
</reference>
<gene>
    <name evidence="2" type="ORF">RUM44_001385</name>
</gene>
<evidence type="ECO:0000313" key="3">
    <source>
        <dbReference type="Proteomes" id="UP001359485"/>
    </source>
</evidence>
<evidence type="ECO:0000256" key="1">
    <source>
        <dbReference type="SAM" id="MobiDB-lite"/>
    </source>
</evidence>
<feature type="compositionally biased region" description="Basic and acidic residues" evidence="1">
    <location>
        <begin position="1"/>
        <end position="11"/>
    </location>
</feature>
<evidence type="ECO:0000313" key="2">
    <source>
        <dbReference type="EMBL" id="KAK6621578.1"/>
    </source>
</evidence>
<dbReference type="EMBL" id="JAWJWF010000047">
    <property type="protein sequence ID" value="KAK6621578.1"/>
    <property type="molecule type" value="Genomic_DNA"/>
</dbReference>
<accession>A0ABR1AJW6</accession>
<evidence type="ECO:0008006" key="4">
    <source>
        <dbReference type="Google" id="ProtNLM"/>
    </source>
</evidence>